<organism evidence="2 3">
    <name type="scientific">Pseudonocardia humida</name>
    <dbReference type="NCBI Taxonomy" id="2800819"/>
    <lineage>
        <taxon>Bacteria</taxon>
        <taxon>Bacillati</taxon>
        <taxon>Actinomycetota</taxon>
        <taxon>Actinomycetes</taxon>
        <taxon>Pseudonocardiales</taxon>
        <taxon>Pseudonocardiaceae</taxon>
        <taxon>Pseudonocardia</taxon>
    </lineage>
</organism>
<dbReference type="RefSeq" id="WP_252435843.1">
    <property type="nucleotide sequence ID" value="NZ_JAGSOV010000009.1"/>
</dbReference>
<evidence type="ECO:0000313" key="2">
    <source>
        <dbReference type="EMBL" id="MCO1654243.1"/>
    </source>
</evidence>
<feature type="region of interest" description="Disordered" evidence="1">
    <location>
        <begin position="1"/>
        <end position="23"/>
    </location>
</feature>
<sequence length="112" mass="11134">MAVLLGPAGCSSTGPSAATPATAPDGTLRIEVGYAGGAVAGGVVRYAVPVGSTVELVVASDVADEVHLHGYDRSSFVTAGASTAIRLDADLPGVFEVELEQRGVPLAELQVG</sequence>
<dbReference type="Proteomes" id="UP001165283">
    <property type="component" value="Unassembled WGS sequence"/>
</dbReference>
<accession>A0ABT0ZU70</accession>
<dbReference type="InterPro" id="IPR008972">
    <property type="entry name" value="Cupredoxin"/>
</dbReference>
<dbReference type="EMBL" id="JAGSOV010000009">
    <property type="protein sequence ID" value="MCO1654243.1"/>
    <property type="molecule type" value="Genomic_DNA"/>
</dbReference>
<evidence type="ECO:0000256" key="1">
    <source>
        <dbReference type="SAM" id="MobiDB-lite"/>
    </source>
</evidence>
<evidence type="ECO:0000313" key="3">
    <source>
        <dbReference type="Proteomes" id="UP001165283"/>
    </source>
</evidence>
<dbReference type="SUPFAM" id="SSF49503">
    <property type="entry name" value="Cupredoxins"/>
    <property type="match status" value="1"/>
</dbReference>
<comment type="caution">
    <text evidence="2">The sequence shown here is derived from an EMBL/GenBank/DDBJ whole genome shotgun (WGS) entry which is preliminary data.</text>
</comment>
<reference evidence="2" key="1">
    <citation type="submission" date="2021-04" db="EMBL/GenBank/DDBJ databases">
        <title>Pseudonocardia sp. nov., isolated from sandy soil of mangrove forest.</title>
        <authorList>
            <person name="Zan Z."/>
            <person name="Huang R."/>
            <person name="Liu W."/>
        </authorList>
    </citation>
    <scope>NUCLEOTIDE SEQUENCE</scope>
    <source>
        <strain evidence="2">S2-4</strain>
    </source>
</reference>
<protein>
    <submittedName>
        <fullName evidence="2">Uncharacterized protein</fullName>
    </submittedName>
</protein>
<feature type="compositionally biased region" description="Low complexity" evidence="1">
    <location>
        <begin position="11"/>
        <end position="23"/>
    </location>
</feature>
<gene>
    <name evidence="2" type="ORF">KDL28_04175</name>
</gene>
<keyword evidence="3" id="KW-1185">Reference proteome</keyword>
<proteinExistence type="predicted"/>
<name>A0ABT0ZU70_9PSEU</name>